<dbReference type="AlphaFoldDB" id="A0A4R2RFS0"/>
<dbReference type="EMBL" id="SLXU01000005">
    <property type="protein sequence ID" value="TCP61358.1"/>
    <property type="molecule type" value="Genomic_DNA"/>
</dbReference>
<reference evidence="2 3" key="1">
    <citation type="submission" date="2019-03" db="EMBL/GenBank/DDBJ databases">
        <title>Genomic Encyclopedia of Type Strains, Phase IV (KMG-IV): sequencing the most valuable type-strain genomes for metagenomic binning, comparative biology and taxonomic classification.</title>
        <authorList>
            <person name="Goeker M."/>
        </authorList>
    </citation>
    <scope>NUCLEOTIDE SEQUENCE [LARGE SCALE GENOMIC DNA]</scope>
    <source>
        <strain evidence="2 3">DSM 24766</strain>
    </source>
</reference>
<dbReference type="InterPro" id="IPR038180">
    <property type="entry name" value="FlgT_N_sf"/>
</dbReference>
<proteinExistence type="predicted"/>
<dbReference type="RefSeq" id="WP_132951142.1">
    <property type="nucleotide sequence ID" value="NZ_SLXU01000005.1"/>
</dbReference>
<name>A0A4R2RFS0_9RHOB</name>
<dbReference type="OrthoDB" id="7738399at2"/>
<evidence type="ECO:0000313" key="3">
    <source>
        <dbReference type="Proteomes" id="UP000295050"/>
    </source>
</evidence>
<gene>
    <name evidence="2" type="ORF">EV663_10576</name>
</gene>
<sequence length="367" mass="39233">MCRHVRGILLFCLIACATPAALASSAGRDGAIWVEAEGFGTIAGGADSDSARRNALAEALIAAGLSGGVKMSGYTAIDKAAVTADLAILRASAEIVEHRVIAAERSHDTWRVKVRARVAPRPLGACPARRRLDILAYAPEFVVAPTAPAWSVPLAQDIWTDLQTTLEAHPRARLTRVTDRPYSAQLSSARAGFDYDTLTRGAVPRGGGEHALLTRIEVQPLPRRELALSISMTLRDARRDEASVTITRRVRQPMRGDLGAAIGPRRASMVQDLTQGIDAAAAGLLDRMACRAPAARLEIAGEALIVPLGSANGITRSSLGFVEGNDRFGVLEIVRLDRERTVLRPLDRSRPLGAFAERDVTFLETGG</sequence>
<keyword evidence="1" id="KW-0732">Signal</keyword>
<feature type="chain" id="PRO_5020378229" description="Flagellar assembly T-like protein" evidence="1">
    <location>
        <begin position="24"/>
        <end position="367"/>
    </location>
</feature>
<protein>
    <recommendedName>
        <fullName evidence="4">Flagellar assembly T-like protein</fullName>
    </recommendedName>
</protein>
<organism evidence="2 3">
    <name type="scientific">Rhodovulum bhavnagarense</name>
    <dbReference type="NCBI Taxonomy" id="992286"/>
    <lineage>
        <taxon>Bacteria</taxon>
        <taxon>Pseudomonadati</taxon>
        <taxon>Pseudomonadota</taxon>
        <taxon>Alphaproteobacteria</taxon>
        <taxon>Rhodobacterales</taxon>
        <taxon>Paracoccaceae</taxon>
        <taxon>Rhodovulum</taxon>
    </lineage>
</organism>
<comment type="caution">
    <text evidence="2">The sequence shown here is derived from an EMBL/GenBank/DDBJ whole genome shotgun (WGS) entry which is preliminary data.</text>
</comment>
<evidence type="ECO:0000313" key="2">
    <source>
        <dbReference type="EMBL" id="TCP61358.1"/>
    </source>
</evidence>
<evidence type="ECO:0008006" key="4">
    <source>
        <dbReference type="Google" id="ProtNLM"/>
    </source>
</evidence>
<dbReference type="Gene3D" id="3.30.1660.40">
    <property type="entry name" value="FlgT, N-terminal domain"/>
    <property type="match status" value="1"/>
</dbReference>
<dbReference type="Proteomes" id="UP000295050">
    <property type="component" value="Unassembled WGS sequence"/>
</dbReference>
<keyword evidence="3" id="KW-1185">Reference proteome</keyword>
<accession>A0A4R2RFS0</accession>
<feature type="signal peptide" evidence="1">
    <location>
        <begin position="1"/>
        <end position="23"/>
    </location>
</feature>
<evidence type="ECO:0000256" key="1">
    <source>
        <dbReference type="SAM" id="SignalP"/>
    </source>
</evidence>